<evidence type="ECO:0000313" key="4">
    <source>
        <dbReference type="Proteomes" id="UP001501666"/>
    </source>
</evidence>
<evidence type="ECO:0000256" key="1">
    <source>
        <dbReference type="ARBA" id="ARBA00006817"/>
    </source>
</evidence>
<dbReference type="Gene3D" id="3.30.530.20">
    <property type="match status" value="1"/>
</dbReference>
<keyword evidence="4" id="KW-1185">Reference proteome</keyword>
<dbReference type="Pfam" id="PF08327">
    <property type="entry name" value="AHSA1"/>
    <property type="match status" value="1"/>
</dbReference>
<dbReference type="RefSeq" id="WP_346150769.1">
    <property type="nucleotide sequence ID" value="NZ_BAAATE010000018.1"/>
</dbReference>
<proteinExistence type="inferred from homology"/>
<evidence type="ECO:0000259" key="2">
    <source>
        <dbReference type="Pfam" id="PF08327"/>
    </source>
</evidence>
<accession>A0ABN3SK46</accession>
<evidence type="ECO:0000313" key="3">
    <source>
        <dbReference type="EMBL" id="GAA2676726.1"/>
    </source>
</evidence>
<dbReference type="EMBL" id="BAAATE010000018">
    <property type="protein sequence ID" value="GAA2676726.1"/>
    <property type="molecule type" value="Genomic_DNA"/>
</dbReference>
<sequence>MMQADQNFTTTFSVDRTPQEAFQAITDVRGWWSQEVEGVTDQVGGEFDYHYKDVHRCRVRVTELVPGRKVAWRVLDNYFDFIDDQAEWKDTEVVFEISEKEGGAEIHFTHVGLVPQYECYDVCTNAWGGYIGGSLRNLINTGTGQPNPKESGNAPETDERVTPLFLDVADAAQPLTRSQRALLTDQGGRVHAVFTGATDTEMSRGLDAPKASSESVARAIVNGVEEQEQDIFPDSMSQTMSAEESGPVRHSPSPAAYPGVASLTIRARAATCAGARVRRRRGSRARQVLRVNHRYAGRGRASDIPMKRPSSRTAMHTQRMEICNDHTESRQHPSRHHPARGAA</sequence>
<reference evidence="3 4" key="1">
    <citation type="journal article" date="2019" name="Int. J. Syst. Evol. Microbiol.">
        <title>The Global Catalogue of Microorganisms (GCM) 10K type strain sequencing project: providing services to taxonomists for standard genome sequencing and annotation.</title>
        <authorList>
            <consortium name="The Broad Institute Genomics Platform"/>
            <consortium name="The Broad Institute Genome Sequencing Center for Infectious Disease"/>
            <person name="Wu L."/>
            <person name="Ma J."/>
        </authorList>
    </citation>
    <scope>NUCLEOTIDE SEQUENCE [LARGE SCALE GENOMIC DNA]</scope>
    <source>
        <strain evidence="3 4">JCM 6835</strain>
    </source>
</reference>
<name>A0ABN3SK46_9ACTN</name>
<dbReference type="InterPro" id="IPR013538">
    <property type="entry name" value="ASHA1/2-like_C"/>
</dbReference>
<dbReference type="Proteomes" id="UP001501666">
    <property type="component" value="Unassembled WGS sequence"/>
</dbReference>
<dbReference type="SUPFAM" id="SSF55961">
    <property type="entry name" value="Bet v1-like"/>
    <property type="match status" value="1"/>
</dbReference>
<protein>
    <recommendedName>
        <fullName evidence="2">Activator of Hsp90 ATPase homologue 1/2-like C-terminal domain-containing protein</fullName>
    </recommendedName>
</protein>
<dbReference type="CDD" id="cd07814">
    <property type="entry name" value="SRPBCC_CalC_Aha1-like"/>
    <property type="match status" value="1"/>
</dbReference>
<comment type="similarity">
    <text evidence="1">Belongs to the AHA1 family.</text>
</comment>
<dbReference type="InterPro" id="IPR023393">
    <property type="entry name" value="START-like_dom_sf"/>
</dbReference>
<gene>
    <name evidence="3" type="ORF">GCM10010412_059010</name>
</gene>
<comment type="caution">
    <text evidence="3">The sequence shown here is derived from an EMBL/GenBank/DDBJ whole genome shotgun (WGS) entry which is preliminary data.</text>
</comment>
<organism evidence="3 4">
    <name type="scientific">Nonomuraea recticatena</name>
    <dbReference type="NCBI Taxonomy" id="46178"/>
    <lineage>
        <taxon>Bacteria</taxon>
        <taxon>Bacillati</taxon>
        <taxon>Actinomycetota</taxon>
        <taxon>Actinomycetes</taxon>
        <taxon>Streptosporangiales</taxon>
        <taxon>Streptosporangiaceae</taxon>
        <taxon>Nonomuraea</taxon>
    </lineage>
</organism>
<feature type="domain" description="Activator of Hsp90 ATPase homologue 1/2-like C-terminal" evidence="2">
    <location>
        <begin position="17"/>
        <end position="137"/>
    </location>
</feature>